<evidence type="ECO:0000313" key="3">
    <source>
        <dbReference type="EMBL" id="EFX84325.1"/>
    </source>
</evidence>
<dbReference type="InParanoid" id="E9G871"/>
<protein>
    <recommendedName>
        <fullName evidence="5">EB domain-containing protein</fullName>
    </recommendedName>
</protein>
<gene>
    <name evidence="3" type="ORF">DAPPUDRAFT_99759</name>
</gene>
<feature type="signal peptide" evidence="2">
    <location>
        <begin position="1"/>
        <end position="21"/>
    </location>
</feature>
<evidence type="ECO:0000313" key="4">
    <source>
        <dbReference type="Proteomes" id="UP000000305"/>
    </source>
</evidence>
<reference evidence="3 4" key="1">
    <citation type="journal article" date="2011" name="Science">
        <title>The ecoresponsive genome of Daphnia pulex.</title>
        <authorList>
            <person name="Colbourne J.K."/>
            <person name="Pfrender M.E."/>
            <person name="Gilbert D."/>
            <person name="Thomas W.K."/>
            <person name="Tucker A."/>
            <person name="Oakley T.H."/>
            <person name="Tokishita S."/>
            <person name="Aerts A."/>
            <person name="Arnold G.J."/>
            <person name="Basu M.K."/>
            <person name="Bauer D.J."/>
            <person name="Caceres C.E."/>
            <person name="Carmel L."/>
            <person name="Casola C."/>
            <person name="Choi J.H."/>
            <person name="Detter J.C."/>
            <person name="Dong Q."/>
            <person name="Dusheyko S."/>
            <person name="Eads B.D."/>
            <person name="Frohlich T."/>
            <person name="Geiler-Samerotte K.A."/>
            <person name="Gerlach D."/>
            <person name="Hatcher P."/>
            <person name="Jogdeo S."/>
            <person name="Krijgsveld J."/>
            <person name="Kriventseva E.V."/>
            <person name="Kultz D."/>
            <person name="Laforsch C."/>
            <person name="Lindquist E."/>
            <person name="Lopez J."/>
            <person name="Manak J.R."/>
            <person name="Muller J."/>
            <person name="Pangilinan J."/>
            <person name="Patwardhan R.P."/>
            <person name="Pitluck S."/>
            <person name="Pritham E.J."/>
            <person name="Rechtsteiner A."/>
            <person name="Rho M."/>
            <person name="Rogozin I.B."/>
            <person name="Sakarya O."/>
            <person name="Salamov A."/>
            <person name="Schaack S."/>
            <person name="Shapiro H."/>
            <person name="Shiga Y."/>
            <person name="Skalitzky C."/>
            <person name="Smith Z."/>
            <person name="Souvorov A."/>
            <person name="Sung W."/>
            <person name="Tang Z."/>
            <person name="Tsuchiya D."/>
            <person name="Tu H."/>
            <person name="Vos H."/>
            <person name="Wang M."/>
            <person name="Wolf Y.I."/>
            <person name="Yamagata H."/>
            <person name="Yamada T."/>
            <person name="Ye Y."/>
            <person name="Shaw J.R."/>
            <person name="Andrews J."/>
            <person name="Crease T.J."/>
            <person name="Tang H."/>
            <person name="Lucas S.M."/>
            <person name="Robertson H.M."/>
            <person name="Bork P."/>
            <person name="Koonin E.V."/>
            <person name="Zdobnov E.M."/>
            <person name="Grigoriev I.V."/>
            <person name="Lynch M."/>
            <person name="Boore J.L."/>
        </authorList>
    </citation>
    <scope>NUCLEOTIDE SEQUENCE [LARGE SCALE GENOMIC DNA]</scope>
</reference>
<keyword evidence="4" id="KW-1185">Reference proteome</keyword>
<dbReference type="Proteomes" id="UP000000305">
    <property type="component" value="Unassembled WGS sequence"/>
</dbReference>
<feature type="chain" id="PRO_5003240093" description="EB domain-containing protein" evidence="2">
    <location>
        <begin position="22"/>
        <end position="226"/>
    </location>
</feature>
<dbReference type="HOGENOM" id="CLU_1225884_0_0_1"/>
<evidence type="ECO:0000256" key="2">
    <source>
        <dbReference type="SAM" id="SignalP"/>
    </source>
</evidence>
<sequence length="226" mass="23069">MAKICFFMLAMLILSLFYCEARNVGIGNNDDGSQSDGVESFRENLINKARWLMDIAIPVDPIERPIFIFAGDLDTINPSTRVVDGINGPLTSKATIRNSSCAVASVPCSCASDTGTCICTSTDCTCTVAPCTFNAVISSSTSDGLRASSSSGSSSSDGSSSSSSGSSSSSSSTSSSSNSSLSISTVCRGTTAVHPCVCYVTTCTNGACSPLSSYTNPSAACTAYLG</sequence>
<accession>E9G871</accession>
<name>E9G871_DAPPU</name>
<dbReference type="KEGG" id="dpx:DAPPUDRAFT_99759"/>
<dbReference type="AlphaFoldDB" id="E9G871"/>
<dbReference type="OrthoDB" id="10420856at2759"/>
<proteinExistence type="predicted"/>
<evidence type="ECO:0008006" key="5">
    <source>
        <dbReference type="Google" id="ProtNLM"/>
    </source>
</evidence>
<keyword evidence="2" id="KW-0732">Signal</keyword>
<dbReference type="STRING" id="6669.E9G871"/>
<dbReference type="EMBL" id="GL732535">
    <property type="protein sequence ID" value="EFX84325.1"/>
    <property type="molecule type" value="Genomic_DNA"/>
</dbReference>
<feature type="region of interest" description="Disordered" evidence="1">
    <location>
        <begin position="148"/>
        <end position="180"/>
    </location>
</feature>
<organism evidence="3 4">
    <name type="scientific">Daphnia pulex</name>
    <name type="common">Water flea</name>
    <dbReference type="NCBI Taxonomy" id="6669"/>
    <lineage>
        <taxon>Eukaryota</taxon>
        <taxon>Metazoa</taxon>
        <taxon>Ecdysozoa</taxon>
        <taxon>Arthropoda</taxon>
        <taxon>Crustacea</taxon>
        <taxon>Branchiopoda</taxon>
        <taxon>Diplostraca</taxon>
        <taxon>Cladocera</taxon>
        <taxon>Anomopoda</taxon>
        <taxon>Daphniidae</taxon>
        <taxon>Daphnia</taxon>
    </lineage>
</organism>
<evidence type="ECO:0000256" key="1">
    <source>
        <dbReference type="SAM" id="MobiDB-lite"/>
    </source>
</evidence>